<evidence type="ECO:0000313" key="3">
    <source>
        <dbReference type="Proteomes" id="UP000050795"/>
    </source>
</evidence>
<dbReference type="WBParaSite" id="TREG1_80140.1">
    <property type="protein sequence ID" value="TREG1_80140.1"/>
    <property type="gene ID" value="TREG1_80140"/>
</dbReference>
<feature type="coiled-coil region" evidence="1">
    <location>
        <begin position="77"/>
        <end position="147"/>
    </location>
</feature>
<keyword evidence="1" id="KW-0175">Coiled coil</keyword>
<reference evidence="3" key="1">
    <citation type="submission" date="2022-06" db="EMBL/GenBank/DDBJ databases">
        <authorList>
            <person name="Berger JAMES D."/>
            <person name="Berger JAMES D."/>
        </authorList>
    </citation>
    <scope>NUCLEOTIDE SEQUENCE [LARGE SCALE GENOMIC DNA]</scope>
</reference>
<protein>
    <submittedName>
        <fullName evidence="4">Uncharacterized protein</fullName>
    </submittedName>
</protein>
<dbReference type="AlphaFoldDB" id="A0AA85KIC9"/>
<evidence type="ECO:0000256" key="1">
    <source>
        <dbReference type="SAM" id="Coils"/>
    </source>
</evidence>
<evidence type="ECO:0000256" key="2">
    <source>
        <dbReference type="SAM" id="MobiDB-lite"/>
    </source>
</evidence>
<sequence length="149" mass="16972">MSRSGSSYKHHTSTSSVNQLNYPQTDKPSPFKKISNSLRTSPTFSTHSAPFLNQITDQGVPLKSSGVCESNHASFSMANVKEVLERLKNEVEVERTRRTMLARQRSQDIYKLTTRSKAENRILLSALKHAENKAKMYRDEYHKLKSKGK</sequence>
<dbReference type="Proteomes" id="UP000050795">
    <property type="component" value="Unassembled WGS sequence"/>
</dbReference>
<name>A0AA85KIC9_TRIRE</name>
<feature type="region of interest" description="Disordered" evidence="2">
    <location>
        <begin position="1"/>
        <end position="50"/>
    </location>
</feature>
<proteinExistence type="predicted"/>
<feature type="compositionally biased region" description="Polar residues" evidence="2">
    <location>
        <begin position="34"/>
        <end position="50"/>
    </location>
</feature>
<accession>A0AA85KIC9</accession>
<organism evidence="3 4">
    <name type="scientific">Trichobilharzia regenti</name>
    <name type="common">Nasal bird schistosome</name>
    <dbReference type="NCBI Taxonomy" id="157069"/>
    <lineage>
        <taxon>Eukaryota</taxon>
        <taxon>Metazoa</taxon>
        <taxon>Spiralia</taxon>
        <taxon>Lophotrochozoa</taxon>
        <taxon>Platyhelminthes</taxon>
        <taxon>Trematoda</taxon>
        <taxon>Digenea</taxon>
        <taxon>Strigeidida</taxon>
        <taxon>Schistosomatoidea</taxon>
        <taxon>Schistosomatidae</taxon>
        <taxon>Trichobilharzia</taxon>
    </lineage>
</organism>
<keyword evidence="3" id="KW-1185">Reference proteome</keyword>
<reference evidence="4" key="2">
    <citation type="submission" date="2023-11" db="UniProtKB">
        <authorList>
            <consortium name="WormBaseParasite"/>
        </authorList>
    </citation>
    <scope>IDENTIFICATION</scope>
</reference>
<evidence type="ECO:0000313" key="4">
    <source>
        <dbReference type="WBParaSite" id="TREG1_80140.1"/>
    </source>
</evidence>
<feature type="compositionally biased region" description="Polar residues" evidence="2">
    <location>
        <begin position="1"/>
        <end position="27"/>
    </location>
</feature>